<keyword evidence="4" id="KW-0804">Transcription</keyword>
<keyword evidence="1" id="KW-0319">Glycerol metabolism</keyword>
<dbReference type="GO" id="GO:0003700">
    <property type="term" value="F:DNA-binding transcription factor activity"/>
    <property type="evidence" value="ECO:0007669"/>
    <property type="project" value="TreeGrafter"/>
</dbReference>
<dbReference type="EMBL" id="BSEV01000001">
    <property type="protein sequence ID" value="GLK07456.1"/>
    <property type="molecule type" value="Genomic_DNA"/>
</dbReference>
<dbReference type="PROSITE" id="PS51078">
    <property type="entry name" value="ICLR_ED"/>
    <property type="match status" value="1"/>
</dbReference>
<evidence type="ECO:0000256" key="4">
    <source>
        <dbReference type="ARBA" id="ARBA00023163"/>
    </source>
</evidence>
<evidence type="ECO:0000256" key="5">
    <source>
        <dbReference type="ARBA" id="ARBA00058938"/>
    </source>
</evidence>
<reference evidence="9" key="2">
    <citation type="submission" date="2023-01" db="EMBL/GenBank/DDBJ databases">
        <authorList>
            <person name="Sun Q."/>
            <person name="Evtushenko L."/>
        </authorList>
    </citation>
    <scope>NUCLEOTIDE SEQUENCE</scope>
    <source>
        <strain evidence="9">VKM Ac-2007</strain>
    </source>
</reference>
<dbReference type="InterPro" id="IPR036390">
    <property type="entry name" value="WH_DNA-bd_sf"/>
</dbReference>
<gene>
    <name evidence="9" type="primary">pcaR</name>
    <name evidence="9" type="ORF">GCM10017600_08610</name>
</gene>
<evidence type="ECO:0000259" key="7">
    <source>
        <dbReference type="PROSITE" id="PS51077"/>
    </source>
</evidence>
<dbReference type="SUPFAM" id="SSF55781">
    <property type="entry name" value="GAF domain-like"/>
    <property type="match status" value="1"/>
</dbReference>
<evidence type="ECO:0000313" key="9">
    <source>
        <dbReference type="EMBL" id="GLK07456.1"/>
    </source>
</evidence>
<dbReference type="PANTHER" id="PTHR30136">
    <property type="entry name" value="HELIX-TURN-HELIX TRANSCRIPTIONAL REGULATOR, ICLR FAMILY"/>
    <property type="match status" value="1"/>
</dbReference>
<evidence type="ECO:0000256" key="3">
    <source>
        <dbReference type="ARBA" id="ARBA00023125"/>
    </source>
</evidence>
<dbReference type="InterPro" id="IPR005471">
    <property type="entry name" value="Tscrpt_reg_IclR_N"/>
</dbReference>
<accession>A0A9W6HW69</accession>
<keyword evidence="10" id="KW-1185">Reference proteome</keyword>
<name>A0A9W6HW69_9ACTN</name>
<dbReference type="Pfam" id="PF09339">
    <property type="entry name" value="HTH_IclR"/>
    <property type="match status" value="1"/>
</dbReference>
<dbReference type="FunFam" id="1.10.10.10:FF:000056">
    <property type="entry name" value="IclR family transcriptional regulator"/>
    <property type="match status" value="1"/>
</dbReference>
<keyword evidence="2" id="KW-0805">Transcription regulation</keyword>
<dbReference type="RefSeq" id="WP_271215991.1">
    <property type="nucleotide sequence ID" value="NZ_BAAAVD010000006.1"/>
</dbReference>
<dbReference type="SUPFAM" id="SSF46785">
    <property type="entry name" value="Winged helix' DNA-binding domain"/>
    <property type="match status" value="1"/>
</dbReference>
<comment type="caution">
    <text evidence="9">The sequence shown here is derived from an EMBL/GenBank/DDBJ whole genome shotgun (WGS) entry which is preliminary data.</text>
</comment>
<dbReference type="GO" id="GO:0045892">
    <property type="term" value="P:negative regulation of DNA-templated transcription"/>
    <property type="evidence" value="ECO:0007669"/>
    <property type="project" value="TreeGrafter"/>
</dbReference>
<feature type="domain" description="HTH iclR-type" evidence="7">
    <location>
        <begin position="11"/>
        <end position="71"/>
    </location>
</feature>
<evidence type="ECO:0000256" key="1">
    <source>
        <dbReference type="ARBA" id="ARBA00022798"/>
    </source>
</evidence>
<dbReference type="InterPro" id="IPR029016">
    <property type="entry name" value="GAF-like_dom_sf"/>
</dbReference>
<keyword evidence="3" id="KW-0238">DNA-binding</keyword>
<dbReference type="Gene3D" id="1.10.10.10">
    <property type="entry name" value="Winged helix-like DNA-binding domain superfamily/Winged helix DNA-binding domain"/>
    <property type="match status" value="1"/>
</dbReference>
<dbReference type="Gene3D" id="3.30.450.40">
    <property type="match status" value="1"/>
</dbReference>
<protein>
    <recommendedName>
        <fullName evidence="6">Glycerol operon regulatory protein</fullName>
    </recommendedName>
</protein>
<evidence type="ECO:0000256" key="6">
    <source>
        <dbReference type="ARBA" id="ARBA00070406"/>
    </source>
</evidence>
<sequence>MARENTGPDFIEALARGLDVIRSFGVHRRPMSLSEIAGESSLARPTARRVLLTLEHLGYVRPADGGFTLTPRVLELGVAYTLSAGLWDVAQPYLWDLVRSTNQAASVALLDGSDIIYVARAAVPKVVSANINVGMRLPARSTALGKVLLSSLDRDRLDKVLATPSTAVTRPFREQPLENLQDELREIRARGWAATNEEMTPGVRSIAAPVRDGDAAVVAAVNLSAIAAEVTHEQMTEDFPPLVLLAASEIGKNYALIRNIPQTLVSEQAGRGPDQA</sequence>
<organism evidence="9 10">
    <name type="scientific">Streptosporangium carneum</name>
    <dbReference type="NCBI Taxonomy" id="47481"/>
    <lineage>
        <taxon>Bacteria</taxon>
        <taxon>Bacillati</taxon>
        <taxon>Actinomycetota</taxon>
        <taxon>Actinomycetes</taxon>
        <taxon>Streptosporangiales</taxon>
        <taxon>Streptosporangiaceae</taxon>
        <taxon>Streptosporangium</taxon>
    </lineage>
</organism>
<dbReference type="PROSITE" id="PS51077">
    <property type="entry name" value="HTH_ICLR"/>
    <property type="match status" value="1"/>
</dbReference>
<comment type="function">
    <text evidence="5">May be an activator protein for the gylABX operon.</text>
</comment>
<proteinExistence type="predicted"/>
<dbReference type="InterPro" id="IPR014757">
    <property type="entry name" value="Tscrpt_reg_IclR_C"/>
</dbReference>
<reference evidence="9" key="1">
    <citation type="journal article" date="2014" name="Int. J. Syst. Evol. Microbiol.">
        <title>Complete genome sequence of Corynebacterium casei LMG S-19264T (=DSM 44701T), isolated from a smear-ripened cheese.</title>
        <authorList>
            <consortium name="US DOE Joint Genome Institute (JGI-PGF)"/>
            <person name="Walter F."/>
            <person name="Albersmeier A."/>
            <person name="Kalinowski J."/>
            <person name="Ruckert C."/>
        </authorList>
    </citation>
    <scope>NUCLEOTIDE SEQUENCE</scope>
    <source>
        <strain evidence="9">VKM Ac-2007</strain>
    </source>
</reference>
<dbReference type="GO" id="GO:0006071">
    <property type="term" value="P:glycerol metabolic process"/>
    <property type="evidence" value="ECO:0007669"/>
    <property type="project" value="UniProtKB-KW"/>
</dbReference>
<evidence type="ECO:0000259" key="8">
    <source>
        <dbReference type="PROSITE" id="PS51078"/>
    </source>
</evidence>
<dbReference type="SMART" id="SM00346">
    <property type="entry name" value="HTH_ICLR"/>
    <property type="match status" value="1"/>
</dbReference>
<dbReference type="InterPro" id="IPR036388">
    <property type="entry name" value="WH-like_DNA-bd_sf"/>
</dbReference>
<dbReference type="InterPro" id="IPR050707">
    <property type="entry name" value="HTH_MetabolicPath_Reg"/>
</dbReference>
<dbReference type="AlphaFoldDB" id="A0A9W6HW69"/>
<evidence type="ECO:0000256" key="2">
    <source>
        <dbReference type="ARBA" id="ARBA00023015"/>
    </source>
</evidence>
<dbReference type="PANTHER" id="PTHR30136:SF34">
    <property type="entry name" value="TRANSCRIPTIONAL REGULATOR"/>
    <property type="match status" value="1"/>
</dbReference>
<dbReference type="GO" id="GO:0003677">
    <property type="term" value="F:DNA binding"/>
    <property type="evidence" value="ECO:0007669"/>
    <property type="project" value="UniProtKB-KW"/>
</dbReference>
<evidence type="ECO:0000313" key="10">
    <source>
        <dbReference type="Proteomes" id="UP001143474"/>
    </source>
</evidence>
<feature type="domain" description="IclR-ED" evidence="8">
    <location>
        <begin position="72"/>
        <end position="256"/>
    </location>
</feature>
<dbReference type="Proteomes" id="UP001143474">
    <property type="component" value="Unassembled WGS sequence"/>
</dbReference>
<dbReference type="Pfam" id="PF01614">
    <property type="entry name" value="IclR_C"/>
    <property type="match status" value="1"/>
</dbReference>